<keyword evidence="3" id="KW-1185">Reference proteome</keyword>
<dbReference type="Pfam" id="PF08592">
    <property type="entry name" value="Anthrone_oxy"/>
    <property type="match status" value="1"/>
</dbReference>
<organism evidence="2 3">
    <name type="scientific">Streptomyces bluensis</name>
    <dbReference type="NCBI Taxonomy" id="33897"/>
    <lineage>
        <taxon>Bacteria</taxon>
        <taxon>Bacillati</taxon>
        <taxon>Actinomycetota</taxon>
        <taxon>Actinomycetes</taxon>
        <taxon>Kitasatosporales</taxon>
        <taxon>Streptomycetaceae</taxon>
        <taxon>Streptomyces</taxon>
    </lineage>
</organism>
<feature type="transmembrane region" description="Helical" evidence="1">
    <location>
        <begin position="52"/>
        <end position="71"/>
    </location>
</feature>
<proteinExistence type="predicted"/>
<accession>A0ABW6UKN7</accession>
<dbReference type="Proteomes" id="UP001602058">
    <property type="component" value="Unassembled WGS sequence"/>
</dbReference>
<comment type="caution">
    <text evidence="2">The sequence shown here is derived from an EMBL/GenBank/DDBJ whole genome shotgun (WGS) entry which is preliminary data.</text>
</comment>
<protein>
    <submittedName>
        <fullName evidence="2">DUF1772 domain-containing protein</fullName>
    </submittedName>
</protein>
<feature type="transmembrane region" description="Helical" evidence="1">
    <location>
        <begin position="77"/>
        <end position="95"/>
    </location>
</feature>
<dbReference type="InterPro" id="IPR013901">
    <property type="entry name" value="Anthrone_oxy"/>
</dbReference>
<dbReference type="RefSeq" id="WP_189875046.1">
    <property type="nucleotide sequence ID" value="NZ_BMVM01000007.1"/>
</dbReference>
<reference evidence="2 3" key="1">
    <citation type="submission" date="2024-10" db="EMBL/GenBank/DDBJ databases">
        <title>The Natural Products Discovery Center: Release of the First 8490 Sequenced Strains for Exploring Actinobacteria Biosynthetic Diversity.</title>
        <authorList>
            <person name="Kalkreuter E."/>
            <person name="Kautsar S.A."/>
            <person name="Yang D."/>
            <person name="Bader C.D."/>
            <person name="Teijaro C.N."/>
            <person name="Fluegel L."/>
            <person name="Davis C.M."/>
            <person name="Simpson J.R."/>
            <person name="Lauterbach L."/>
            <person name="Steele A.D."/>
            <person name="Gui C."/>
            <person name="Meng S."/>
            <person name="Li G."/>
            <person name="Viehrig K."/>
            <person name="Ye F."/>
            <person name="Su P."/>
            <person name="Kiefer A.F."/>
            <person name="Nichols A."/>
            <person name="Cepeda A.J."/>
            <person name="Yan W."/>
            <person name="Fan B."/>
            <person name="Jiang Y."/>
            <person name="Adhikari A."/>
            <person name="Zheng C.-J."/>
            <person name="Schuster L."/>
            <person name="Cowan T.M."/>
            <person name="Smanski M.J."/>
            <person name="Chevrette M.G."/>
            <person name="De Carvalho L.P.S."/>
            <person name="Shen B."/>
        </authorList>
    </citation>
    <scope>NUCLEOTIDE SEQUENCE [LARGE SCALE GENOMIC DNA]</scope>
    <source>
        <strain evidence="2 3">NPDC001390</strain>
    </source>
</reference>
<keyword evidence="1" id="KW-0472">Membrane</keyword>
<dbReference type="EMBL" id="JBIAWJ010000007">
    <property type="protein sequence ID" value="MFF4523099.1"/>
    <property type="molecule type" value="Genomic_DNA"/>
</dbReference>
<keyword evidence="1" id="KW-1133">Transmembrane helix</keyword>
<evidence type="ECO:0000313" key="2">
    <source>
        <dbReference type="EMBL" id="MFF4523099.1"/>
    </source>
</evidence>
<gene>
    <name evidence="2" type="ORF">ACFY1D_17000</name>
</gene>
<feature type="transmembrane region" description="Helical" evidence="1">
    <location>
        <begin position="6"/>
        <end position="31"/>
    </location>
</feature>
<sequence>MIELLGTAAVIGSGVVAGVFFAVAVSVLPAVQTLPADRYVELHRKLGEGYHPVMPLVVTVGVLADLALLFVADGGTVRALFGVALLAMVGVQVVSQFGNVPINKKVHALDPAALPADWQDPRPPWRSWHRLRTAFALTALAVNALAVALLP</sequence>
<evidence type="ECO:0000256" key="1">
    <source>
        <dbReference type="SAM" id="Phobius"/>
    </source>
</evidence>
<name>A0ABW6UKN7_9ACTN</name>
<keyword evidence="1" id="KW-0812">Transmembrane</keyword>
<evidence type="ECO:0000313" key="3">
    <source>
        <dbReference type="Proteomes" id="UP001602058"/>
    </source>
</evidence>
<feature type="transmembrane region" description="Helical" evidence="1">
    <location>
        <begin position="131"/>
        <end position="150"/>
    </location>
</feature>